<dbReference type="HOGENOM" id="CLU_1451344_0_0_2"/>
<accession>D9Q1J6</accession>
<reference evidence="1 2" key="1">
    <citation type="journal article" date="2010" name="Appl. Environ. Microbiol.">
        <title>The genome sequence of the crenarchaeon Acidilobus saccharovorans supports a new order, Acidilobales, and suggests an important ecological role in terrestrial acidic hot springs.</title>
        <authorList>
            <person name="Mardanov A.V."/>
            <person name="Svetlitchnyi V.A."/>
            <person name="Beletsky A.V."/>
            <person name="Prokofeva M.I."/>
            <person name="Bonch-Osmolovskaya E.A."/>
            <person name="Ravin N.V."/>
            <person name="Skryabin K.G."/>
        </authorList>
    </citation>
    <scope>NUCLEOTIDE SEQUENCE [LARGE SCALE GENOMIC DNA]</scope>
    <source>
        <strain evidence="2">DSM 16705 / JCM 18335 / VKM B-2471 / 345-15</strain>
    </source>
</reference>
<dbReference type="RefSeq" id="WP_013266696.1">
    <property type="nucleotide sequence ID" value="NC_014374.1"/>
</dbReference>
<protein>
    <submittedName>
        <fullName evidence="1">Uncharacterized protein</fullName>
    </submittedName>
</protein>
<dbReference type="GeneID" id="9499013"/>
<dbReference type="Proteomes" id="UP000000346">
    <property type="component" value="Chromosome"/>
</dbReference>
<keyword evidence="2" id="KW-1185">Reference proteome</keyword>
<evidence type="ECO:0000313" key="2">
    <source>
        <dbReference type="Proteomes" id="UP000000346"/>
    </source>
</evidence>
<sequence>MEDPIAQKLMNVVSMNEELLEMAVAYSDAKAFNRFYEAVRSAFAEDGLEVVKYPALGDVDETGTMYLSTVAVNDVKNGISYVVFGKVKAEVMIRTIYRYVGFEVDTTVLLDDKRAPLANAVMRYAAQNIKDGELFDAIERVAMELSRAEAQGRVSEFIKELDRRARAHDTAAAVVRSILSDYSANT</sequence>
<dbReference type="InParanoid" id="D9Q1J6"/>
<evidence type="ECO:0000313" key="1">
    <source>
        <dbReference type="EMBL" id="ADL19184.1"/>
    </source>
</evidence>
<dbReference type="EMBL" id="CP001742">
    <property type="protein sequence ID" value="ADL19184.1"/>
    <property type="molecule type" value="Genomic_DNA"/>
</dbReference>
<gene>
    <name evidence="1" type="ordered locus">ASAC_0778</name>
</gene>
<dbReference type="KEGG" id="asc:ASAC_0778"/>
<dbReference type="AlphaFoldDB" id="D9Q1J6"/>
<proteinExistence type="predicted"/>
<name>D9Q1J6_ACIS3</name>
<organism evidence="1 2">
    <name type="scientific">Acidilobus saccharovorans (strain DSM 16705 / JCM 18335 / VKM B-2471 / 345-15)</name>
    <dbReference type="NCBI Taxonomy" id="666510"/>
    <lineage>
        <taxon>Archaea</taxon>
        <taxon>Thermoproteota</taxon>
        <taxon>Thermoprotei</taxon>
        <taxon>Acidilobales</taxon>
        <taxon>Acidilobaceae</taxon>
        <taxon>Acidilobus</taxon>
    </lineage>
</organism>
<dbReference type="STRING" id="666510.ASAC_0778"/>